<evidence type="ECO:0000256" key="5">
    <source>
        <dbReference type="ARBA" id="ARBA00022833"/>
    </source>
</evidence>
<feature type="compositionally biased region" description="Basic and acidic residues" evidence="8">
    <location>
        <begin position="467"/>
        <end position="485"/>
    </location>
</feature>
<evidence type="ECO:0000256" key="3">
    <source>
        <dbReference type="ARBA" id="ARBA00022737"/>
    </source>
</evidence>
<keyword evidence="6" id="KW-0539">Nucleus</keyword>
<evidence type="ECO:0000259" key="9">
    <source>
        <dbReference type="PROSITE" id="PS50157"/>
    </source>
</evidence>
<dbReference type="Pfam" id="PF00096">
    <property type="entry name" value="zf-C2H2"/>
    <property type="match status" value="1"/>
</dbReference>
<feature type="compositionally biased region" description="Acidic residues" evidence="8">
    <location>
        <begin position="371"/>
        <end position="382"/>
    </location>
</feature>
<dbReference type="PANTHER" id="PTHR24406">
    <property type="entry name" value="TRANSCRIPTIONAL REPRESSOR CTCFL-RELATED"/>
    <property type="match status" value="1"/>
</dbReference>
<feature type="compositionally biased region" description="Polar residues" evidence="8">
    <location>
        <begin position="98"/>
        <end position="111"/>
    </location>
</feature>
<comment type="caution">
    <text evidence="10">The sequence shown here is derived from an EMBL/GenBank/DDBJ whole genome shotgun (WGS) entry which is preliminary data.</text>
</comment>
<keyword evidence="2" id="KW-0479">Metal-binding</keyword>
<dbReference type="EMBL" id="KZ308513">
    <property type="protein sequence ID" value="KAG8230808.1"/>
    <property type="molecule type" value="Genomic_DNA"/>
</dbReference>
<evidence type="ECO:0000256" key="7">
    <source>
        <dbReference type="PROSITE-ProRule" id="PRU00042"/>
    </source>
</evidence>
<feature type="region of interest" description="Disordered" evidence="8">
    <location>
        <begin position="520"/>
        <end position="550"/>
    </location>
</feature>
<feature type="region of interest" description="Disordered" evidence="8">
    <location>
        <begin position="25"/>
        <end position="111"/>
    </location>
</feature>
<feature type="domain" description="C2H2-type" evidence="9">
    <location>
        <begin position="176"/>
        <end position="199"/>
    </location>
</feature>
<dbReference type="GO" id="GO:0008270">
    <property type="term" value="F:zinc ion binding"/>
    <property type="evidence" value="ECO:0007669"/>
    <property type="project" value="UniProtKB-KW"/>
</dbReference>
<proteinExistence type="predicted"/>
<evidence type="ECO:0000313" key="10">
    <source>
        <dbReference type="EMBL" id="KAG8230808.1"/>
    </source>
</evidence>
<dbReference type="InterPro" id="IPR050888">
    <property type="entry name" value="ZnF_C2H2-type_TF"/>
</dbReference>
<dbReference type="Gene3D" id="3.30.160.60">
    <property type="entry name" value="Classic Zinc Finger"/>
    <property type="match status" value="2"/>
</dbReference>
<evidence type="ECO:0000256" key="2">
    <source>
        <dbReference type="ARBA" id="ARBA00022723"/>
    </source>
</evidence>
<gene>
    <name evidence="10" type="ORF">J437_LFUL010588</name>
</gene>
<keyword evidence="4 7" id="KW-0863">Zinc-finger</keyword>
<feature type="compositionally biased region" description="Polar residues" evidence="8">
    <location>
        <begin position="58"/>
        <end position="74"/>
    </location>
</feature>
<evidence type="ECO:0000256" key="4">
    <source>
        <dbReference type="ARBA" id="ARBA00022771"/>
    </source>
</evidence>
<name>A0A8K0P3B1_LADFU</name>
<organism evidence="10 11">
    <name type="scientific">Ladona fulva</name>
    <name type="common">Scarce chaser dragonfly</name>
    <name type="synonym">Libellula fulva</name>
    <dbReference type="NCBI Taxonomy" id="123851"/>
    <lineage>
        <taxon>Eukaryota</taxon>
        <taxon>Metazoa</taxon>
        <taxon>Ecdysozoa</taxon>
        <taxon>Arthropoda</taxon>
        <taxon>Hexapoda</taxon>
        <taxon>Insecta</taxon>
        <taxon>Pterygota</taxon>
        <taxon>Palaeoptera</taxon>
        <taxon>Odonata</taxon>
        <taxon>Epiprocta</taxon>
        <taxon>Anisoptera</taxon>
        <taxon>Libelluloidea</taxon>
        <taxon>Libellulidae</taxon>
        <taxon>Ladona</taxon>
    </lineage>
</organism>
<evidence type="ECO:0000313" key="11">
    <source>
        <dbReference type="Proteomes" id="UP000792457"/>
    </source>
</evidence>
<dbReference type="GO" id="GO:0005634">
    <property type="term" value="C:nucleus"/>
    <property type="evidence" value="ECO:0007669"/>
    <property type="project" value="UniProtKB-SubCell"/>
</dbReference>
<keyword evidence="3" id="KW-0677">Repeat</keyword>
<reference evidence="10" key="2">
    <citation type="submission" date="2017-10" db="EMBL/GenBank/DDBJ databases">
        <title>Ladona fulva Genome sequencing and assembly.</title>
        <authorList>
            <person name="Murali S."/>
            <person name="Richards S."/>
            <person name="Bandaranaike D."/>
            <person name="Bellair M."/>
            <person name="Blankenburg K."/>
            <person name="Chao H."/>
            <person name="Dinh H."/>
            <person name="Doddapaneni H."/>
            <person name="Dugan-Rocha S."/>
            <person name="Elkadiri S."/>
            <person name="Gnanaolivu R."/>
            <person name="Hernandez B."/>
            <person name="Skinner E."/>
            <person name="Javaid M."/>
            <person name="Lee S."/>
            <person name="Li M."/>
            <person name="Ming W."/>
            <person name="Munidasa M."/>
            <person name="Muniz J."/>
            <person name="Nguyen L."/>
            <person name="Hughes D."/>
            <person name="Osuji N."/>
            <person name="Pu L.-L."/>
            <person name="Puazo M."/>
            <person name="Qu C."/>
            <person name="Quiroz J."/>
            <person name="Raj R."/>
            <person name="Weissenberger G."/>
            <person name="Xin Y."/>
            <person name="Zou X."/>
            <person name="Han Y."/>
            <person name="Worley K."/>
            <person name="Muzny D."/>
            <person name="Gibbs R."/>
        </authorList>
    </citation>
    <scope>NUCLEOTIDE SEQUENCE</scope>
    <source>
        <strain evidence="10">Sampled in the wild</strain>
    </source>
</reference>
<dbReference type="PROSITE" id="PS50157">
    <property type="entry name" value="ZINC_FINGER_C2H2_2"/>
    <property type="match status" value="3"/>
</dbReference>
<evidence type="ECO:0000256" key="8">
    <source>
        <dbReference type="SAM" id="MobiDB-lite"/>
    </source>
</evidence>
<feature type="region of interest" description="Disordered" evidence="8">
    <location>
        <begin position="583"/>
        <end position="603"/>
    </location>
</feature>
<feature type="compositionally biased region" description="Basic and acidic residues" evidence="8">
    <location>
        <begin position="448"/>
        <end position="459"/>
    </location>
</feature>
<feature type="compositionally biased region" description="Basic and acidic residues" evidence="8">
    <location>
        <begin position="421"/>
        <end position="439"/>
    </location>
</feature>
<evidence type="ECO:0000256" key="6">
    <source>
        <dbReference type="ARBA" id="ARBA00023242"/>
    </source>
</evidence>
<dbReference type="AlphaFoldDB" id="A0A8K0P3B1"/>
<feature type="domain" description="C2H2-type" evidence="9">
    <location>
        <begin position="145"/>
        <end position="172"/>
    </location>
</feature>
<reference evidence="10" key="1">
    <citation type="submission" date="2013-04" db="EMBL/GenBank/DDBJ databases">
        <authorList>
            <person name="Qu J."/>
            <person name="Murali S.C."/>
            <person name="Bandaranaike D."/>
            <person name="Bellair M."/>
            <person name="Blankenburg K."/>
            <person name="Chao H."/>
            <person name="Dinh H."/>
            <person name="Doddapaneni H."/>
            <person name="Downs B."/>
            <person name="Dugan-Rocha S."/>
            <person name="Elkadiri S."/>
            <person name="Gnanaolivu R.D."/>
            <person name="Hernandez B."/>
            <person name="Javaid M."/>
            <person name="Jayaseelan J.C."/>
            <person name="Lee S."/>
            <person name="Li M."/>
            <person name="Ming W."/>
            <person name="Munidasa M."/>
            <person name="Muniz J."/>
            <person name="Nguyen L."/>
            <person name="Ongeri F."/>
            <person name="Osuji N."/>
            <person name="Pu L.-L."/>
            <person name="Puazo M."/>
            <person name="Qu C."/>
            <person name="Quiroz J."/>
            <person name="Raj R."/>
            <person name="Weissenberger G."/>
            <person name="Xin Y."/>
            <person name="Zou X."/>
            <person name="Han Y."/>
            <person name="Richards S."/>
            <person name="Worley K."/>
            <person name="Muzny D."/>
            <person name="Gibbs R."/>
        </authorList>
    </citation>
    <scope>NUCLEOTIDE SEQUENCE</scope>
    <source>
        <strain evidence="10">Sampled in the wild</strain>
    </source>
</reference>
<evidence type="ECO:0000256" key="1">
    <source>
        <dbReference type="ARBA" id="ARBA00004123"/>
    </source>
</evidence>
<dbReference type="InterPro" id="IPR013087">
    <property type="entry name" value="Znf_C2H2_type"/>
</dbReference>
<dbReference type="Proteomes" id="UP000792457">
    <property type="component" value="Unassembled WGS sequence"/>
</dbReference>
<feature type="domain" description="C2H2-type" evidence="9">
    <location>
        <begin position="230"/>
        <end position="257"/>
    </location>
</feature>
<dbReference type="SUPFAM" id="SSF57667">
    <property type="entry name" value="beta-beta-alpha zinc fingers"/>
    <property type="match status" value="2"/>
</dbReference>
<dbReference type="OrthoDB" id="203599at2759"/>
<sequence length="603" mass="66787">MSEPKTPSHVCVLCNAKLESKEALQEHFRKHANREIDGKGRPRKPKTPGGSNYGPKKSVTSSSPRVTQVQQPASTGEAPAAAPSNSSSSSTNKNPVANNTGTSGGTKSPAKSTGIVCDVCGQEFETVTIAIQHKFKKHPDSAIKHFCPHCGQQFPLKINRDKHLQVHPSTPPSQLFPCQECGVVFYNAQAQNYHFKSTHKRIVAIFKPVETPPPSKKIRVNNAGEAQSVYYCHICGYEYIIKFNLQKHIERHHSEKERNAIPEGIIKCTTCDALFYSKKAYDNHNMYHRPDDLYVTSEEQRLQTVSRVDQDFDIRRVQPGPVKFIPVNRPRPSRVINLSLGKMDSKRRLSSKLKSRRANSQKARKRSRDDSSDETEESDTSSESELSPDFGPDSDSDSDVPVKTSVDKSKSGVTPQPGNSADDKTLKPVVGESKEDSKSQVRVKKKIKMDPEIKIKEESVEQSDAESGERKEEGANTLLREKCSKRVESNRLRKRKLNGGKGGDEEVNCLRISAAVKEEVSDDGCAPTRKGKQKLSSESMKTDGGPCLPSDDVSAEALHQEKVVDVKIKEEVMEDSNLCESEVPAHDTLTGVESQVEIKKESS</sequence>
<feature type="region of interest" description="Disordered" evidence="8">
    <location>
        <begin position="338"/>
        <end position="485"/>
    </location>
</feature>
<dbReference type="InterPro" id="IPR036236">
    <property type="entry name" value="Znf_C2H2_sf"/>
</dbReference>
<keyword evidence="11" id="KW-1185">Reference proteome</keyword>
<comment type="subcellular location">
    <subcellularLocation>
        <location evidence="1">Nucleus</location>
    </subcellularLocation>
</comment>
<dbReference type="SMART" id="SM00355">
    <property type="entry name" value="ZnF_C2H2"/>
    <property type="match status" value="6"/>
</dbReference>
<keyword evidence="5" id="KW-0862">Zinc</keyword>
<dbReference type="PROSITE" id="PS00028">
    <property type="entry name" value="ZINC_FINGER_C2H2_1"/>
    <property type="match status" value="6"/>
</dbReference>
<accession>A0A8K0P3B1</accession>
<feature type="compositionally biased region" description="Low complexity" evidence="8">
    <location>
        <begin position="78"/>
        <end position="97"/>
    </location>
</feature>
<feature type="compositionally biased region" description="Basic residues" evidence="8">
    <location>
        <begin position="348"/>
        <end position="366"/>
    </location>
</feature>
<feature type="compositionally biased region" description="Basic and acidic residues" evidence="8">
    <location>
        <begin position="25"/>
        <end position="40"/>
    </location>
</feature>
<protein>
    <recommendedName>
        <fullName evidence="9">C2H2-type domain-containing protein</fullName>
    </recommendedName>
</protein>